<dbReference type="EMBL" id="JAROKS010000016">
    <property type="protein sequence ID" value="KAK1794608.1"/>
    <property type="molecule type" value="Genomic_DNA"/>
</dbReference>
<accession>A0AAD8Z7P4</accession>
<feature type="compositionally biased region" description="Basic and acidic residues" evidence="1">
    <location>
        <begin position="249"/>
        <end position="258"/>
    </location>
</feature>
<sequence length="258" mass="28471">MPGKTKKKKGKKGCNRSSPALKGNLSIFLGTLSPTTTEESAPEEFWGGSGCSSGKDSAESYRPLTNQESWCQGDQSQGPDTAGSYYPYWDHQEYYGQHDWKVYQKKNLGMEVEEALHRNSPSEMDTVLADSESEEPPAPKVYRANTNRRRMPGKGKKKGKKGSKRTSSACAGRHPVFLGTLLTPAVGERGPDAEARESHGATSDNHDWYNDFQTSESDDVDSYYTTERPSLILASLYGSAAGEGPTGRFYEDQHSYED</sequence>
<feature type="region of interest" description="Disordered" evidence="1">
    <location>
        <begin position="117"/>
        <end position="223"/>
    </location>
</feature>
<evidence type="ECO:0000313" key="2">
    <source>
        <dbReference type="EMBL" id="KAK1794608.1"/>
    </source>
</evidence>
<dbReference type="AlphaFoldDB" id="A0AAD8Z7P4"/>
<feature type="region of interest" description="Disordered" evidence="1">
    <location>
        <begin position="1"/>
        <end position="83"/>
    </location>
</feature>
<evidence type="ECO:0000313" key="3">
    <source>
        <dbReference type="Proteomes" id="UP001239994"/>
    </source>
</evidence>
<protein>
    <submittedName>
        <fullName evidence="2">Uncharacterized protein</fullName>
    </submittedName>
</protein>
<feature type="compositionally biased region" description="Basic residues" evidence="1">
    <location>
        <begin position="1"/>
        <end position="14"/>
    </location>
</feature>
<feature type="compositionally biased region" description="Polar residues" evidence="1">
    <location>
        <begin position="63"/>
        <end position="79"/>
    </location>
</feature>
<reference evidence="2" key="1">
    <citation type="submission" date="2023-03" db="EMBL/GenBank/DDBJ databases">
        <title>Electrophorus voltai genome.</title>
        <authorList>
            <person name="Bian C."/>
        </authorList>
    </citation>
    <scope>NUCLEOTIDE SEQUENCE</scope>
    <source>
        <strain evidence="2">CB-2022</strain>
        <tissue evidence="2">Muscle</tissue>
    </source>
</reference>
<keyword evidence="3" id="KW-1185">Reference proteome</keyword>
<feature type="compositionally biased region" description="Basic and acidic residues" evidence="1">
    <location>
        <begin position="189"/>
        <end position="209"/>
    </location>
</feature>
<evidence type="ECO:0000256" key="1">
    <source>
        <dbReference type="SAM" id="MobiDB-lite"/>
    </source>
</evidence>
<proteinExistence type="predicted"/>
<gene>
    <name evidence="2" type="ORF">P4O66_001328</name>
</gene>
<organism evidence="2 3">
    <name type="scientific">Electrophorus voltai</name>
    <dbReference type="NCBI Taxonomy" id="2609070"/>
    <lineage>
        <taxon>Eukaryota</taxon>
        <taxon>Metazoa</taxon>
        <taxon>Chordata</taxon>
        <taxon>Craniata</taxon>
        <taxon>Vertebrata</taxon>
        <taxon>Euteleostomi</taxon>
        <taxon>Actinopterygii</taxon>
        <taxon>Neopterygii</taxon>
        <taxon>Teleostei</taxon>
        <taxon>Ostariophysi</taxon>
        <taxon>Gymnotiformes</taxon>
        <taxon>Gymnotoidei</taxon>
        <taxon>Gymnotidae</taxon>
        <taxon>Electrophorus</taxon>
    </lineage>
</organism>
<comment type="caution">
    <text evidence="2">The sequence shown here is derived from an EMBL/GenBank/DDBJ whole genome shotgun (WGS) entry which is preliminary data.</text>
</comment>
<feature type="compositionally biased region" description="Basic residues" evidence="1">
    <location>
        <begin position="146"/>
        <end position="164"/>
    </location>
</feature>
<dbReference type="Proteomes" id="UP001239994">
    <property type="component" value="Unassembled WGS sequence"/>
</dbReference>
<feature type="region of interest" description="Disordered" evidence="1">
    <location>
        <begin position="237"/>
        <end position="258"/>
    </location>
</feature>
<name>A0AAD8Z7P4_9TELE</name>